<proteinExistence type="predicted"/>
<dbReference type="EMBL" id="JAAALK010000079">
    <property type="protein sequence ID" value="KAG8098765.1"/>
    <property type="molecule type" value="Genomic_DNA"/>
</dbReference>
<name>A0A8J5WX98_ZIZPA</name>
<evidence type="ECO:0000313" key="2">
    <source>
        <dbReference type="EMBL" id="KAG8098765.1"/>
    </source>
</evidence>
<feature type="region of interest" description="Disordered" evidence="1">
    <location>
        <begin position="1"/>
        <end position="62"/>
    </location>
</feature>
<organism evidence="2 3">
    <name type="scientific">Zizania palustris</name>
    <name type="common">Northern wild rice</name>
    <dbReference type="NCBI Taxonomy" id="103762"/>
    <lineage>
        <taxon>Eukaryota</taxon>
        <taxon>Viridiplantae</taxon>
        <taxon>Streptophyta</taxon>
        <taxon>Embryophyta</taxon>
        <taxon>Tracheophyta</taxon>
        <taxon>Spermatophyta</taxon>
        <taxon>Magnoliopsida</taxon>
        <taxon>Liliopsida</taxon>
        <taxon>Poales</taxon>
        <taxon>Poaceae</taxon>
        <taxon>BOP clade</taxon>
        <taxon>Oryzoideae</taxon>
        <taxon>Oryzeae</taxon>
        <taxon>Zizaniinae</taxon>
        <taxon>Zizania</taxon>
    </lineage>
</organism>
<reference evidence="2" key="1">
    <citation type="journal article" date="2021" name="bioRxiv">
        <title>Whole Genome Assembly and Annotation of Northern Wild Rice, Zizania palustris L., Supports a Whole Genome Duplication in the Zizania Genus.</title>
        <authorList>
            <person name="Haas M."/>
            <person name="Kono T."/>
            <person name="Macchietto M."/>
            <person name="Millas R."/>
            <person name="McGilp L."/>
            <person name="Shao M."/>
            <person name="Duquette J."/>
            <person name="Hirsch C.N."/>
            <person name="Kimball J."/>
        </authorList>
    </citation>
    <scope>NUCLEOTIDE SEQUENCE</scope>
    <source>
        <tissue evidence="2">Fresh leaf tissue</tissue>
    </source>
</reference>
<dbReference type="AlphaFoldDB" id="A0A8J5WX98"/>
<reference evidence="2" key="2">
    <citation type="submission" date="2021-02" db="EMBL/GenBank/DDBJ databases">
        <authorList>
            <person name="Kimball J.A."/>
            <person name="Haas M.W."/>
            <person name="Macchietto M."/>
            <person name="Kono T."/>
            <person name="Duquette J."/>
            <person name="Shao M."/>
        </authorList>
    </citation>
    <scope>NUCLEOTIDE SEQUENCE</scope>
    <source>
        <tissue evidence="2">Fresh leaf tissue</tissue>
    </source>
</reference>
<keyword evidence="3" id="KW-1185">Reference proteome</keyword>
<feature type="compositionally biased region" description="Basic and acidic residues" evidence="1">
    <location>
        <begin position="1"/>
        <end position="19"/>
    </location>
</feature>
<dbReference type="Proteomes" id="UP000729402">
    <property type="component" value="Unassembled WGS sequence"/>
</dbReference>
<protein>
    <submittedName>
        <fullName evidence="2">Uncharacterized protein</fullName>
    </submittedName>
</protein>
<feature type="compositionally biased region" description="Basic and acidic residues" evidence="1">
    <location>
        <begin position="41"/>
        <end position="55"/>
    </location>
</feature>
<sequence length="85" mass="9236">MKGRDVEPRHLGDGGDEGKRRRRRRFSATGGAGPTATTRETGGDRRPKGGADEGKRRPRGAVLHVLRDSSACLSLSLRESTRLLL</sequence>
<comment type="caution">
    <text evidence="2">The sequence shown here is derived from an EMBL/GenBank/DDBJ whole genome shotgun (WGS) entry which is preliminary data.</text>
</comment>
<evidence type="ECO:0000313" key="3">
    <source>
        <dbReference type="Proteomes" id="UP000729402"/>
    </source>
</evidence>
<evidence type="ECO:0000256" key="1">
    <source>
        <dbReference type="SAM" id="MobiDB-lite"/>
    </source>
</evidence>
<gene>
    <name evidence="2" type="ORF">GUJ93_ZPchr0013g35380</name>
</gene>
<accession>A0A8J5WX98</accession>